<reference evidence="8" key="1">
    <citation type="journal article" date="2023" name="Mol. Phylogenet. Evol.">
        <title>Genome-scale phylogeny and comparative genomics of the fungal order Sordariales.</title>
        <authorList>
            <person name="Hensen N."/>
            <person name="Bonometti L."/>
            <person name="Westerberg I."/>
            <person name="Brannstrom I.O."/>
            <person name="Guillou S."/>
            <person name="Cros-Aarteil S."/>
            <person name="Calhoun S."/>
            <person name="Haridas S."/>
            <person name="Kuo A."/>
            <person name="Mondo S."/>
            <person name="Pangilinan J."/>
            <person name="Riley R."/>
            <person name="LaButti K."/>
            <person name="Andreopoulos B."/>
            <person name="Lipzen A."/>
            <person name="Chen C."/>
            <person name="Yan M."/>
            <person name="Daum C."/>
            <person name="Ng V."/>
            <person name="Clum A."/>
            <person name="Steindorff A."/>
            <person name="Ohm R.A."/>
            <person name="Martin F."/>
            <person name="Silar P."/>
            <person name="Natvig D.O."/>
            <person name="Lalanne C."/>
            <person name="Gautier V."/>
            <person name="Ament-Velasquez S.L."/>
            <person name="Kruys A."/>
            <person name="Hutchinson M.I."/>
            <person name="Powell A.J."/>
            <person name="Barry K."/>
            <person name="Miller A.N."/>
            <person name="Grigoriev I.V."/>
            <person name="Debuchy R."/>
            <person name="Gladieux P."/>
            <person name="Hiltunen Thoren M."/>
            <person name="Johannesson H."/>
        </authorList>
    </citation>
    <scope>NUCLEOTIDE SEQUENCE</scope>
    <source>
        <strain evidence="8">CBS 757.83</strain>
    </source>
</reference>
<evidence type="ECO:0000313" key="9">
    <source>
        <dbReference type="Proteomes" id="UP001305647"/>
    </source>
</evidence>
<protein>
    <recommendedName>
        <fullName evidence="7">TMEM205-like domain-containing protein</fullName>
    </recommendedName>
</protein>
<reference evidence="8" key="2">
    <citation type="submission" date="2023-05" db="EMBL/GenBank/DDBJ databases">
        <authorList>
            <consortium name="Lawrence Berkeley National Laboratory"/>
            <person name="Steindorff A."/>
            <person name="Hensen N."/>
            <person name="Bonometti L."/>
            <person name="Westerberg I."/>
            <person name="Brannstrom I.O."/>
            <person name="Guillou S."/>
            <person name="Cros-Aarteil S."/>
            <person name="Calhoun S."/>
            <person name="Haridas S."/>
            <person name="Kuo A."/>
            <person name="Mondo S."/>
            <person name="Pangilinan J."/>
            <person name="Riley R."/>
            <person name="Labutti K."/>
            <person name="Andreopoulos B."/>
            <person name="Lipzen A."/>
            <person name="Chen C."/>
            <person name="Yanf M."/>
            <person name="Daum C."/>
            <person name="Ng V."/>
            <person name="Clum A."/>
            <person name="Ohm R."/>
            <person name="Martin F."/>
            <person name="Silar P."/>
            <person name="Natvig D."/>
            <person name="Lalanne C."/>
            <person name="Gautier V."/>
            <person name="Ament-Velasquez S.L."/>
            <person name="Kruys A."/>
            <person name="Hutchinson M.I."/>
            <person name="Powell A.J."/>
            <person name="Barry K."/>
            <person name="Miller A.N."/>
            <person name="Grigoriev I.V."/>
            <person name="Debuchy R."/>
            <person name="Gladieux P."/>
            <person name="Thoren M.H."/>
            <person name="Johannesson H."/>
        </authorList>
    </citation>
    <scope>NUCLEOTIDE SEQUENCE</scope>
    <source>
        <strain evidence="8">CBS 757.83</strain>
    </source>
</reference>
<dbReference type="Proteomes" id="UP001305647">
    <property type="component" value="Unassembled WGS sequence"/>
</dbReference>
<feature type="signal peptide" evidence="6">
    <location>
        <begin position="1"/>
        <end position="17"/>
    </location>
</feature>
<keyword evidence="3 5" id="KW-1133">Transmembrane helix</keyword>
<keyword evidence="4 5" id="KW-0472">Membrane</keyword>
<comment type="caution">
    <text evidence="8">The sequence shown here is derived from an EMBL/GenBank/DDBJ whole genome shotgun (WGS) entry which is preliminary data.</text>
</comment>
<feature type="transmembrane region" description="Helical" evidence="5">
    <location>
        <begin position="95"/>
        <end position="113"/>
    </location>
</feature>
<organism evidence="8 9">
    <name type="scientific">Parathielavia hyrcaniae</name>
    <dbReference type="NCBI Taxonomy" id="113614"/>
    <lineage>
        <taxon>Eukaryota</taxon>
        <taxon>Fungi</taxon>
        <taxon>Dikarya</taxon>
        <taxon>Ascomycota</taxon>
        <taxon>Pezizomycotina</taxon>
        <taxon>Sordariomycetes</taxon>
        <taxon>Sordariomycetidae</taxon>
        <taxon>Sordariales</taxon>
        <taxon>Chaetomiaceae</taxon>
        <taxon>Parathielavia</taxon>
    </lineage>
</organism>
<dbReference type="InterPro" id="IPR025423">
    <property type="entry name" value="TMEM205-like"/>
</dbReference>
<gene>
    <name evidence="8" type="ORF">N658DRAFT_479975</name>
</gene>
<accession>A0AAN6SXC3</accession>
<evidence type="ECO:0000259" key="7">
    <source>
        <dbReference type="Pfam" id="PF13664"/>
    </source>
</evidence>
<evidence type="ECO:0000256" key="1">
    <source>
        <dbReference type="ARBA" id="ARBA00004370"/>
    </source>
</evidence>
<evidence type="ECO:0000256" key="6">
    <source>
        <dbReference type="SAM" id="SignalP"/>
    </source>
</evidence>
<keyword evidence="2 5" id="KW-0812">Transmembrane</keyword>
<evidence type="ECO:0000256" key="4">
    <source>
        <dbReference type="ARBA" id="ARBA00023136"/>
    </source>
</evidence>
<dbReference type="GO" id="GO:0016020">
    <property type="term" value="C:membrane"/>
    <property type="evidence" value="ECO:0007669"/>
    <property type="project" value="UniProtKB-SubCell"/>
</dbReference>
<evidence type="ECO:0000256" key="3">
    <source>
        <dbReference type="ARBA" id="ARBA00022989"/>
    </source>
</evidence>
<proteinExistence type="predicted"/>
<feature type="domain" description="TMEM205-like" evidence="7">
    <location>
        <begin position="25"/>
        <end position="120"/>
    </location>
</feature>
<name>A0AAN6SXC3_9PEZI</name>
<dbReference type="PANTHER" id="PTHR23241:SF102">
    <property type="entry name" value="LD23009P"/>
    <property type="match status" value="1"/>
</dbReference>
<evidence type="ECO:0000256" key="5">
    <source>
        <dbReference type="SAM" id="Phobius"/>
    </source>
</evidence>
<dbReference type="Pfam" id="PF13664">
    <property type="entry name" value="DUF4149"/>
    <property type="match status" value="1"/>
</dbReference>
<evidence type="ECO:0000256" key="2">
    <source>
        <dbReference type="ARBA" id="ARBA00022692"/>
    </source>
</evidence>
<evidence type="ECO:0000313" key="8">
    <source>
        <dbReference type="EMBL" id="KAK4096808.1"/>
    </source>
</evidence>
<sequence>MLSSLTTLATLFSPLLTNPASYHLLSYSTLLGTSFYQTFINTKICYLALPRSAFTALQKRIFPVYFACQATLLVLSALTFPPHGFVSLVRHKADWVSYVVAFVAAVLNLGLYGPRTAVAMGLWAHQETRDAKARAQGRFVDAGEEVSVEMKKLRRVFARNHAMCIHLNLVSIGAMLVCGWRLAGRVVVDVE</sequence>
<dbReference type="AlphaFoldDB" id="A0AAN6SXC3"/>
<dbReference type="InterPro" id="IPR053009">
    <property type="entry name" value="Xanthocillin_Biosynth-Assoc"/>
</dbReference>
<keyword evidence="6" id="KW-0732">Signal</keyword>
<feature type="transmembrane region" description="Helical" evidence="5">
    <location>
        <begin position="61"/>
        <end position="80"/>
    </location>
</feature>
<dbReference type="PANTHER" id="PTHR23241">
    <property type="entry name" value="LATE EMBRYOGENESIS ABUNDANT PLANTS LEA-RELATED"/>
    <property type="match status" value="1"/>
</dbReference>
<feature type="chain" id="PRO_5042866218" description="TMEM205-like domain-containing protein" evidence="6">
    <location>
        <begin position="18"/>
        <end position="191"/>
    </location>
</feature>
<comment type="subcellular location">
    <subcellularLocation>
        <location evidence="1">Membrane</location>
    </subcellularLocation>
</comment>
<feature type="transmembrane region" description="Helical" evidence="5">
    <location>
        <begin position="27"/>
        <end position="49"/>
    </location>
</feature>
<feature type="transmembrane region" description="Helical" evidence="5">
    <location>
        <begin position="160"/>
        <end position="183"/>
    </location>
</feature>
<dbReference type="EMBL" id="MU863695">
    <property type="protein sequence ID" value="KAK4096808.1"/>
    <property type="molecule type" value="Genomic_DNA"/>
</dbReference>
<keyword evidence="9" id="KW-1185">Reference proteome</keyword>